<proteinExistence type="predicted"/>
<feature type="signal peptide" evidence="3">
    <location>
        <begin position="1"/>
        <end position="15"/>
    </location>
</feature>
<protein>
    <submittedName>
        <fullName evidence="4">Uncharacterized protein</fullName>
    </submittedName>
</protein>
<comment type="caution">
    <text evidence="4">The sequence shown here is derived from an EMBL/GenBank/DDBJ whole genome shotgun (WGS) entry which is preliminary data.</text>
</comment>
<evidence type="ECO:0000256" key="1">
    <source>
        <dbReference type="PROSITE-ProRule" id="PRU00497"/>
    </source>
</evidence>
<dbReference type="InterPro" id="IPR000618">
    <property type="entry name" value="Insect_cuticle"/>
</dbReference>
<feature type="compositionally biased region" description="Polar residues" evidence="2">
    <location>
        <begin position="102"/>
        <end position="112"/>
    </location>
</feature>
<name>A0ABP1NS95_XYLVO</name>
<keyword evidence="3" id="KW-0732">Signal</keyword>
<evidence type="ECO:0000256" key="2">
    <source>
        <dbReference type="SAM" id="MobiDB-lite"/>
    </source>
</evidence>
<evidence type="ECO:0000256" key="3">
    <source>
        <dbReference type="SAM" id="SignalP"/>
    </source>
</evidence>
<feature type="compositionally biased region" description="Polar residues" evidence="2">
    <location>
        <begin position="166"/>
        <end position="176"/>
    </location>
</feature>
<dbReference type="Proteomes" id="UP001642520">
    <property type="component" value="Unassembled WGS sequence"/>
</dbReference>
<accession>A0ABP1NS95</accession>
<dbReference type="PROSITE" id="PS51155">
    <property type="entry name" value="CHIT_BIND_RR_2"/>
    <property type="match status" value="1"/>
</dbReference>
<feature type="compositionally biased region" description="Pro residues" evidence="2">
    <location>
        <begin position="154"/>
        <end position="164"/>
    </location>
</feature>
<dbReference type="PANTHER" id="PTHR10380:SF205">
    <property type="entry name" value="CUTICULAR PROTEIN 97EB"/>
    <property type="match status" value="1"/>
</dbReference>
<evidence type="ECO:0000313" key="4">
    <source>
        <dbReference type="EMBL" id="CAL7943901.1"/>
    </source>
</evidence>
<dbReference type="InterPro" id="IPR050468">
    <property type="entry name" value="Cuticle_Struct_Prot"/>
</dbReference>
<dbReference type="PANTHER" id="PTHR10380">
    <property type="entry name" value="CUTICLE PROTEIN"/>
    <property type="match status" value="1"/>
</dbReference>
<dbReference type="Pfam" id="PF00379">
    <property type="entry name" value="Chitin_bind_4"/>
    <property type="match status" value="1"/>
</dbReference>
<reference evidence="4 5" key="1">
    <citation type="submission" date="2024-08" db="EMBL/GenBank/DDBJ databases">
        <authorList>
            <person name="Will J Nash"/>
            <person name="Angela Man"/>
            <person name="Seanna McTaggart"/>
            <person name="Kendall Baker"/>
            <person name="Tom Barker"/>
            <person name="Leah Catchpole"/>
            <person name="Alex Durrant"/>
            <person name="Karim Gharbi"/>
            <person name="Naomi Irish"/>
            <person name="Gemy Kaithakottil"/>
            <person name="Debby Ku"/>
            <person name="Aaliyah Providence"/>
            <person name="Felix Shaw"/>
            <person name="David Swarbreck"/>
            <person name="Chris Watkins"/>
            <person name="Ann M. McCartney"/>
            <person name="Giulio Formenti"/>
            <person name="Alice Mouton"/>
            <person name="Noel Vella"/>
            <person name="Bjorn M von Reumont"/>
            <person name="Adriana Vella"/>
            <person name="Wilfried Haerty"/>
        </authorList>
    </citation>
    <scope>NUCLEOTIDE SEQUENCE [LARGE SCALE GENOMIC DNA]</scope>
</reference>
<evidence type="ECO:0000313" key="5">
    <source>
        <dbReference type="Proteomes" id="UP001642520"/>
    </source>
</evidence>
<keyword evidence="5" id="KW-1185">Reference proteome</keyword>
<feature type="region of interest" description="Disordered" evidence="2">
    <location>
        <begin position="85"/>
        <end position="231"/>
    </location>
</feature>
<dbReference type="PRINTS" id="PR00947">
    <property type="entry name" value="CUTICLE"/>
</dbReference>
<organism evidence="4 5">
    <name type="scientific">Xylocopa violacea</name>
    <name type="common">Violet carpenter bee</name>
    <name type="synonym">Apis violacea</name>
    <dbReference type="NCBI Taxonomy" id="135666"/>
    <lineage>
        <taxon>Eukaryota</taxon>
        <taxon>Metazoa</taxon>
        <taxon>Ecdysozoa</taxon>
        <taxon>Arthropoda</taxon>
        <taxon>Hexapoda</taxon>
        <taxon>Insecta</taxon>
        <taxon>Pterygota</taxon>
        <taxon>Neoptera</taxon>
        <taxon>Endopterygota</taxon>
        <taxon>Hymenoptera</taxon>
        <taxon>Apocrita</taxon>
        <taxon>Aculeata</taxon>
        <taxon>Apoidea</taxon>
        <taxon>Anthophila</taxon>
        <taxon>Apidae</taxon>
        <taxon>Xylocopa</taxon>
        <taxon>Xylocopa</taxon>
    </lineage>
</organism>
<sequence>MRFPVLLFCVGLALAQHNPYPATTPVPILKQINKHNEDGSYSYGYEAADGSYKIESKYPTGEVYGKYGFVDDTGNIREVEYGASRRGFEPAGPGINVPPPTLTGNSIASSNAVEDDGQYREDPSVYYTDPRYTNGERYGPAPRRPLPQSQQRPLPAPIYNPPRYPTQVQSQYQPKPQFQPEFRSQYQQTQYQAQQQQPAYPASVQNLDRNRPIPNNNPNAGLASYTVNYRR</sequence>
<feature type="chain" id="PRO_5045871232" evidence="3">
    <location>
        <begin position="16"/>
        <end position="231"/>
    </location>
</feature>
<dbReference type="EMBL" id="CAXAJV020001293">
    <property type="protein sequence ID" value="CAL7943901.1"/>
    <property type="molecule type" value="Genomic_DNA"/>
</dbReference>
<gene>
    <name evidence="4" type="ORF">XYLVIOL_LOCUS6359</name>
</gene>
<keyword evidence="1" id="KW-0193">Cuticle</keyword>
<feature type="compositionally biased region" description="Low complexity" evidence="2">
    <location>
        <begin position="185"/>
        <end position="202"/>
    </location>
</feature>